<dbReference type="InterPro" id="IPR039329">
    <property type="entry name" value="SIAE"/>
</dbReference>
<dbReference type="GO" id="GO:0005975">
    <property type="term" value="P:carbohydrate metabolic process"/>
    <property type="evidence" value="ECO:0007669"/>
    <property type="project" value="TreeGrafter"/>
</dbReference>
<dbReference type="OrthoDB" id="9795554at2"/>
<feature type="chain" id="PRO_5002325875" evidence="1">
    <location>
        <begin position="24"/>
        <end position="506"/>
    </location>
</feature>
<evidence type="ECO:0000313" key="3">
    <source>
        <dbReference type="Proteomes" id="UP000032578"/>
    </source>
</evidence>
<name>A0A0D7WHP6_9FLAO</name>
<dbReference type="Proteomes" id="UP000032578">
    <property type="component" value="Unassembled WGS sequence"/>
</dbReference>
<dbReference type="GO" id="GO:0001681">
    <property type="term" value="F:sialate O-acetylesterase activity"/>
    <property type="evidence" value="ECO:0007669"/>
    <property type="project" value="InterPro"/>
</dbReference>
<sequence>MNNQVLNTLTLLLLLTTSVFSFSQDLKPSNLFGDNMVLQQGIPVPVWGLSLPNDSITVIFSNQYKSTLADSNGKWMLKLEPLQANKTAAEMIIKSKSSEIKITNILVGEVWICSGQSNMQMHVDNVPDVKALTPLSENIRSFDVKRTVSFKEEDQITGKWKIGNSSSAVASAFSYYLEQLGDIPVGIIHASWGSSSIEAWMPRDMENDFMYFKDIMFDFDKDTITKNIIKKSLNAPNGWSQKEDIFMRQQPNILYNAMMHPLIPFASKGLVWYQGEQNTRYISGVPTVSESNRFHRVIGMQEYSDVLQQWILNYRTKWQNPSMHFAIVMLPGYGKGTVKKRDIDPENPTEESFAWMRASQLQALNLQNTSVVNTIDLGDVNNIHPKDKLPIGERLALLAAKNTLSKPIVAEGPMLKSVEVIDNRLIVHFKNSNGLKTMDGENPKGFWIADKTKHWKLAEAKIEGETVVLSHTEIETPLYVRYAFAGKPSVNLVNEANLPAYPFKTK</sequence>
<proteinExistence type="predicted"/>
<evidence type="ECO:0000313" key="2">
    <source>
        <dbReference type="EMBL" id="KJD37242.1"/>
    </source>
</evidence>
<keyword evidence="1" id="KW-0732">Signal</keyword>
<comment type="caution">
    <text evidence="2">The sequence shown here is derived from an EMBL/GenBank/DDBJ whole genome shotgun (WGS) entry which is preliminary data.</text>
</comment>
<dbReference type="PANTHER" id="PTHR22901">
    <property type="entry name" value="SIALATE O-ACETYLESTERASE"/>
    <property type="match status" value="1"/>
</dbReference>
<dbReference type="EMBL" id="JTDW01000001">
    <property type="protein sequence ID" value="KJD37242.1"/>
    <property type="molecule type" value="Genomic_DNA"/>
</dbReference>
<keyword evidence="3" id="KW-1185">Reference proteome</keyword>
<feature type="signal peptide" evidence="1">
    <location>
        <begin position="1"/>
        <end position="23"/>
    </location>
</feature>
<dbReference type="Gene3D" id="3.40.50.1110">
    <property type="entry name" value="SGNH hydrolase"/>
    <property type="match status" value="1"/>
</dbReference>
<organism evidence="2 3">
    <name type="scientific">Neotamlana sedimentorum</name>
    <dbReference type="NCBI Taxonomy" id="1435349"/>
    <lineage>
        <taxon>Bacteria</taxon>
        <taxon>Pseudomonadati</taxon>
        <taxon>Bacteroidota</taxon>
        <taxon>Flavobacteriia</taxon>
        <taxon>Flavobacteriales</taxon>
        <taxon>Flavobacteriaceae</taxon>
        <taxon>Neotamlana</taxon>
    </lineage>
</organism>
<dbReference type="RefSeq" id="WP_117584346.1">
    <property type="nucleotide sequence ID" value="NZ_JTDW01000001.1"/>
</dbReference>
<gene>
    <name evidence="2" type="ORF">PW52_02070</name>
</gene>
<dbReference type="STRING" id="1435349.PW52_02070"/>
<dbReference type="PANTHER" id="PTHR22901:SF0">
    <property type="entry name" value="SIALATE O-ACETYLESTERASE"/>
    <property type="match status" value="1"/>
</dbReference>
<protein>
    <submittedName>
        <fullName evidence="2">Sialate O-acetylesterase</fullName>
    </submittedName>
</protein>
<evidence type="ECO:0000256" key="1">
    <source>
        <dbReference type="SAM" id="SignalP"/>
    </source>
</evidence>
<dbReference type="AlphaFoldDB" id="A0A0D7WHP6"/>
<dbReference type="InterPro" id="IPR036514">
    <property type="entry name" value="SGNH_hydro_sf"/>
</dbReference>
<accession>A0A0D7WHP6</accession>
<dbReference type="SUPFAM" id="SSF52266">
    <property type="entry name" value="SGNH hydrolase"/>
    <property type="match status" value="1"/>
</dbReference>
<reference evidence="2 3" key="1">
    <citation type="submission" date="2014-11" db="EMBL/GenBank/DDBJ databases">
        <title>Tamlana sedimentorum sp. nov., isolated from shallow sand sediments of the Sea of Japan.</title>
        <authorList>
            <person name="Romanenko L.A."/>
        </authorList>
    </citation>
    <scope>NUCLEOTIDE SEQUENCE [LARGE SCALE GENOMIC DNA]</scope>
    <source>
        <strain evidence="2 3">JCM 19808</strain>
    </source>
</reference>
<dbReference type="PATRIC" id="fig|1435349.4.peg.432"/>